<feature type="chain" id="PRO_5010357578" evidence="2">
    <location>
        <begin position="22"/>
        <end position="502"/>
    </location>
</feature>
<keyword evidence="1" id="KW-1133">Transmembrane helix</keyword>
<dbReference type="Gene3D" id="1.10.10.1150">
    <property type="entry name" value="Coenzyme PQQ synthesis protein D (PqqD)"/>
    <property type="match status" value="1"/>
</dbReference>
<dbReference type="InterPro" id="IPR008792">
    <property type="entry name" value="PQQD"/>
</dbReference>
<dbReference type="RefSeq" id="WP_217644472.1">
    <property type="nucleotide sequence ID" value="NZ_FOBO01000011.1"/>
</dbReference>
<dbReference type="AlphaFoldDB" id="A0A1H8DGD3"/>
<dbReference type="InterPro" id="IPR041881">
    <property type="entry name" value="PqqD_sf"/>
</dbReference>
<protein>
    <submittedName>
        <fullName evidence="3">Coenzyme PQQ synthesis protein D (PqqD)</fullName>
    </submittedName>
</protein>
<dbReference type="Gene3D" id="3.40.50.300">
    <property type="entry name" value="P-loop containing nucleotide triphosphate hydrolases"/>
    <property type="match status" value="1"/>
</dbReference>
<organism evidence="3">
    <name type="scientific">Roseovarius tolerans</name>
    <dbReference type="NCBI Taxonomy" id="74031"/>
    <lineage>
        <taxon>Bacteria</taxon>
        <taxon>Pseudomonadati</taxon>
        <taxon>Pseudomonadota</taxon>
        <taxon>Alphaproteobacteria</taxon>
        <taxon>Rhodobacterales</taxon>
        <taxon>Roseobacteraceae</taxon>
        <taxon>Roseovarius</taxon>
    </lineage>
</organism>
<dbReference type="EMBL" id="FOBO01000011">
    <property type="protein sequence ID" value="SEN05578.1"/>
    <property type="molecule type" value="Genomic_DNA"/>
</dbReference>
<keyword evidence="1" id="KW-0812">Transmembrane</keyword>
<evidence type="ECO:0000256" key="2">
    <source>
        <dbReference type="SAM" id="SignalP"/>
    </source>
</evidence>
<sequence>MHQAAVAALVVAVVAPVEAVAAPAAVARVAAAVVDPVARVEVAGRAVGLGRPAAAVAAGVVAILVVLAVPFAARRAVLVSISEMPRSDTNAADEGARILRAPASGVARLSIPAAQHALELLDCDAIPDALSTVMPDWAFAACPDEKHEETCASVIRMQADGRYSFRSRWGRDALTGLGLAGATCGAVADITQAYLDARPGLLGLHCGAVRIDGQLVIFTGPYRAGKTTLVTRLGMETGTELFCDDVLPVEPGGEAVALGIQPRLRLPLPDGIAVPFRRQATRSITLYDHRYGYVALPGQAPLGTRAPLAAVVVLTRQEGMPARFSRLRAEDGAACLIRQNIADPGDMTAHYDEIAGMVERLPCVALEYSNLEEAVALVRAAFAGGRRPEAWVDRRAECRVAPEAAEAVPAALDHRFKRSSGVIERVIGADMFLWHIDSREFYRLNAVGGAVWTLLENRVTGQEIADLLCEVFHGMGHDLIAADVARLLGPMIARGLVESESA</sequence>
<dbReference type="Proteomes" id="UP000182160">
    <property type="component" value="Unassembled WGS sequence"/>
</dbReference>
<feature type="transmembrane region" description="Helical" evidence="1">
    <location>
        <begin position="55"/>
        <end position="73"/>
    </location>
</feature>
<dbReference type="InterPro" id="IPR027417">
    <property type="entry name" value="P-loop_NTPase"/>
</dbReference>
<name>A0A1H8DGD3_9RHOB</name>
<reference evidence="3" key="1">
    <citation type="submission" date="2016-10" db="EMBL/GenBank/DDBJ databases">
        <authorList>
            <person name="de Groot N.N."/>
        </authorList>
    </citation>
    <scope>NUCLEOTIDE SEQUENCE [LARGE SCALE GENOMIC DNA]</scope>
    <source>
        <strain evidence="3">DSM 11457</strain>
    </source>
</reference>
<keyword evidence="2" id="KW-0732">Signal</keyword>
<keyword evidence="1" id="KW-0472">Membrane</keyword>
<evidence type="ECO:0000256" key="1">
    <source>
        <dbReference type="SAM" id="Phobius"/>
    </source>
</evidence>
<proteinExistence type="predicted"/>
<dbReference type="Pfam" id="PF05402">
    <property type="entry name" value="PqqD"/>
    <property type="match status" value="1"/>
</dbReference>
<dbReference type="SUPFAM" id="SSF53795">
    <property type="entry name" value="PEP carboxykinase-like"/>
    <property type="match status" value="1"/>
</dbReference>
<accession>A0A1H8DGD3</accession>
<evidence type="ECO:0000313" key="3">
    <source>
        <dbReference type="EMBL" id="SEN05578.1"/>
    </source>
</evidence>
<gene>
    <name evidence="3" type="ORF">SAMN04488077_11191</name>
</gene>
<feature type="signal peptide" evidence="2">
    <location>
        <begin position="1"/>
        <end position="21"/>
    </location>
</feature>